<dbReference type="EMBL" id="AWGB01000001">
    <property type="protein sequence ID" value="ESQ94618.1"/>
    <property type="molecule type" value="Genomic_DNA"/>
</dbReference>
<accession>V4RTY4</accession>
<dbReference type="Proteomes" id="UP000017837">
    <property type="component" value="Unassembled WGS sequence"/>
</dbReference>
<comment type="caution">
    <text evidence="2">The sequence shown here is derived from an EMBL/GenBank/DDBJ whole genome shotgun (WGS) entry which is preliminary data.</text>
</comment>
<protein>
    <submittedName>
        <fullName evidence="2">Uncharacterized protein</fullName>
    </submittedName>
</protein>
<keyword evidence="1" id="KW-0472">Membrane</keyword>
<proteinExistence type="predicted"/>
<gene>
    <name evidence="2" type="ORF">ABENE_00565</name>
</gene>
<name>V4RTY4_9CAUL</name>
<reference evidence="2 3" key="1">
    <citation type="journal article" date="2014" name="Nature">
        <title>Sequential evolution of bacterial morphology by co-option of a developmental regulator.</title>
        <authorList>
            <person name="Jiang C."/>
            <person name="Brown P.J."/>
            <person name="Ducret A."/>
            <person name="Brun Y.V."/>
        </authorList>
    </citation>
    <scope>NUCLEOTIDE SEQUENCE [LARGE SCALE GENOMIC DNA]</scope>
    <source>
        <strain evidence="2 3">DSM 16100</strain>
    </source>
</reference>
<dbReference type="PATRIC" id="fig|1121022.4.peg.112"/>
<organism evidence="2 3">
    <name type="scientific">Asticcacaulis benevestitus DSM 16100 = ATCC BAA-896</name>
    <dbReference type="NCBI Taxonomy" id="1121022"/>
    <lineage>
        <taxon>Bacteria</taxon>
        <taxon>Pseudomonadati</taxon>
        <taxon>Pseudomonadota</taxon>
        <taxon>Alphaproteobacteria</taxon>
        <taxon>Caulobacterales</taxon>
        <taxon>Caulobacteraceae</taxon>
        <taxon>Asticcacaulis</taxon>
    </lineage>
</organism>
<feature type="transmembrane region" description="Helical" evidence="1">
    <location>
        <begin position="144"/>
        <end position="161"/>
    </location>
</feature>
<evidence type="ECO:0000313" key="2">
    <source>
        <dbReference type="EMBL" id="ESQ94618.1"/>
    </source>
</evidence>
<dbReference type="AlphaFoldDB" id="V4RTY4"/>
<feature type="transmembrane region" description="Helical" evidence="1">
    <location>
        <begin position="113"/>
        <end position="132"/>
    </location>
</feature>
<keyword evidence="3" id="KW-1185">Reference proteome</keyword>
<evidence type="ECO:0000313" key="3">
    <source>
        <dbReference type="Proteomes" id="UP000017837"/>
    </source>
</evidence>
<keyword evidence="1" id="KW-0812">Transmembrane</keyword>
<keyword evidence="1" id="KW-1133">Transmembrane helix</keyword>
<sequence length="211" mass="23580">MTFRRFFIWLIERAVELQLAIACLIAVKFLLPVSDASYASLETFTAAVRETLRTNLDEAGFITRAFMDGDRGLYLWKTWLASAYTLGFFVYLQGLYLFSSLLARRISQGRDTLYALAAFLLSFVLICALFVIGHDGLPDMTSVRLALCLLMAGLMVVTLSAQLGKLLGGQSVPAKPVRPATFRAQPFTEDLPAVAEARPSVFRRERLYFSE</sequence>
<dbReference type="STRING" id="1121022.GCA_000376105_01495"/>
<feature type="transmembrane region" description="Helical" evidence="1">
    <location>
        <begin position="79"/>
        <end position="101"/>
    </location>
</feature>
<dbReference type="OrthoDB" id="7172974at2"/>
<evidence type="ECO:0000256" key="1">
    <source>
        <dbReference type="SAM" id="Phobius"/>
    </source>
</evidence>
<dbReference type="RefSeq" id="WP_018081163.1">
    <property type="nucleotide sequence ID" value="NZ_AQWM01000004.1"/>
</dbReference>